<dbReference type="Proteomes" id="UP000298424">
    <property type="component" value="Unassembled WGS sequence"/>
</dbReference>
<evidence type="ECO:0000256" key="9">
    <source>
        <dbReference type="ARBA" id="ARBA00032024"/>
    </source>
</evidence>
<dbReference type="PANTHER" id="PTHR43765">
    <property type="entry name" value="2-DEHYDROPANTOATE 2-REDUCTASE-RELATED"/>
    <property type="match status" value="1"/>
</dbReference>
<dbReference type="SUPFAM" id="SSF48179">
    <property type="entry name" value="6-phosphogluconate dehydrogenase C-terminal domain-like"/>
    <property type="match status" value="1"/>
</dbReference>
<dbReference type="GO" id="GO:0008677">
    <property type="term" value="F:2-dehydropantoate 2-reductase activity"/>
    <property type="evidence" value="ECO:0007669"/>
    <property type="project" value="UniProtKB-EC"/>
</dbReference>
<evidence type="ECO:0000256" key="4">
    <source>
        <dbReference type="ARBA" id="ARBA00013014"/>
    </source>
</evidence>
<dbReference type="InterPro" id="IPR050838">
    <property type="entry name" value="Ketopantoate_reductase"/>
</dbReference>
<evidence type="ECO:0000256" key="3">
    <source>
        <dbReference type="ARBA" id="ARBA00007870"/>
    </source>
</evidence>
<dbReference type="InterPro" id="IPR003710">
    <property type="entry name" value="ApbA"/>
</dbReference>
<dbReference type="AlphaFoldDB" id="A0A4R8ZE73"/>
<evidence type="ECO:0000256" key="1">
    <source>
        <dbReference type="ARBA" id="ARBA00002919"/>
    </source>
</evidence>
<dbReference type="InterPro" id="IPR013328">
    <property type="entry name" value="6PGD_dom2"/>
</dbReference>
<reference evidence="14 15" key="1">
    <citation type="submission" date="2019-03" db="EMBL/GenBank/DDBJ databases">
        <title>Genomics of glacier-inhabiting Cryobacterium strains.</title>
        <authorList>
            <person name="Liu Q."/>
            <person name="Xin Y.-H."/>
        </authorList>
    </citation>
    <scope>NUCLEOTIDE SEQUENCE [LARGE SCALE GENOMIC DNA]</scope>
    <source>
        <strain evidence="14 15">TMT1-1</strain>
    </source>
</reference>
<evidence type="ECO:0000313" key="15">
    <source>
        <dbReference type="Proteomes" id="UP000298424"/>
    </source>
</evidence>
<evidence type="ECO:0000259" key="13">
    <source>
        <dbReference type="Pfam" id="PF08546"/>
    </source>
</evidence>
<evidence type="ECO:0000313" key="14">
    <source>
        <dbReference type="EMBL" id="TFD24586.1"/>
    </source>
</evidence>
<evidence type="ECO:0000256" key="6">
    <source>
        <dbReference type="ARBA" id="ARBA00022655"/>
    </source>
</evidence>
<evidence type="ECO:0000256" key="11">
    <source>
        <dbReference type="RuleBase" id="RU362068"/>
    </source>
</evidence>
<dbReference type="InterPro" id="IPR008927">
    <property type="entry name" value="6-PGluconate_DH-like_C_sf"/>
</dbReference>
<keyword evidence="15" id="KW-1185">Reference proteome</keyword>
<dbReference type="InterPro" id="IPR013332">
    <property type="entry name" value="KPR_N"/>
</dbReference>
<dbReference type="GO" id="GO:0015940">
    <property type="term" value="P:pantothenate biosynthetic process"/>
    <property type="evidence" value="ECO:0007669"/>
    <property type="project" value="UniProtKB-UniPathway"/>
</dbReference>
<proteinExistence type="inferred from homology"/>
<name>A0A4R8ZE73_9MICO</name>
<keyword evidence="8 11" id="KW-0560">Oxidoreductase</keyword>
<gene>
    <name evidence="14" type="ORF">E3T27_13175</name>
</gene>
<dbReference type="GO" id="GO:0050661">
    <property type="term" value="F:NADP binding"/>
    <property type="evidence" value="ECO:0007669"/>
    <property type="project" value="TreeGrafter"/>
</dbReference>
<comment type="similarity">
    <text evidence="3 11">Belongs to the ketopantoate reductase family.</text>
</comment>
<comment type="caution">
    <text evidence="14">The sequence shown here is derived from an EMBL/GenBank/DDBJ whole genome shotgun (WGS) entry which is preliminary data.</text>
</comment>
<evidence type="ECO:0000256" key="7">
    <source>
        <dbReference type="ARBA" id="ARBA00022857"/>
    </source>
</evidence>
<dbReference type="SUPFAM" id="SSF51735">
    <property type="entry name" value="NAD(P)-binding Rossmann-fold domains"/>
    <property type="match status" value="1"/>
</dbReference>
<feature type="domain" description="Ketopantoate reductase C-terminal" evidence="13">
    <location>
        <begin position="172"/>
        <end position="314"/>
    </location>
</feature>
<keyword evidence="6 11" id="KW-0566">Pantothenate biosynthesis</keyword>
<dbReference type="GO" id="GO:0005737">
    <property type="term" value="C:cytoplasm"/>
    <property type="evidence" value="ECO:0007669"/>
    <property type="project" value="TreeGrafter"/>
</dbReference>
<dbReference type="Pfam" id="PF08546">
    <property type="entry name" value="ApbA_C"/>
    <property type="match status" value="1"/>
</dbReference>
<sequence length="330" mass="34880">MRIAVIGAGALGSTFACLLAEQGHDLVVTMRGASLPAVLADGIHVTGGYGDRFARPLAVERLVEPCDLALICTKAQDAAAAIAENAAALDGTPVLVVQNGLDGVSTAERLLPRSECFGLITIIAAHYEGPGRVRVTTAAPSYLGRGDGPVDAATRRWQAVLDAAVPTLALDNFVGAQWTKLVVNMLNALPAITGLSVQEVIGQADLRRLMTRSMRETVRVGLASGVRFHTLQGLSHRRLRAFAVAPLWAGQVLPLSMRARMGKVANQGSTLQSLARGRRTEIDFLNGAVVQAAAEAGVAAPVNALLTKLVHEVERSGRFLTPAEVRSRHW</sequence>
<dbReference type="EMBL" id="SOGT01000014">
    <property type="protein sequence ID" value="TFD24586.1"/>
    <property type="molecule type" value="Genomic_DNA"/>
</dbReference>
<dbReference type="Pfam" id="PF02558">
    <property type="entry name" value="ApbA"/>
    <property type="match status" value="1"/>
</dbReference>
<comment type="pathway">
    <text evidence="2 11">Cofactor biosynthesis; (R)-pantothenate biosynthesis; (R)-pantoate from 3-methyl-2-oxobutanoate: step 2/2.</text>
</comment>
<evidence type="ECO:0000259" key="12">
    <source>
        <dbReference type="Pfam" id="PF02558"/>
    </source>
</evidence>
<keyword evidence="7 11" id="KW-0521">NADP</keyword>
<comment type="function">
    <text evidence="1 11">Catalyzes the NADPH-dependent reduction of ketopantoate into pantoic acid.</text>
</comment>
<evidence type="ECO:0000256" key="8">
    <source>
        <dbReference type="ARBA" id="ARBA00023002"/>
    </source>
</evidence>
<accession>A0A4R8ZE73</accession>
<dbReference type="PANTHER" id="PTHR43765:SF2">
    <property type="entry name" value="2-DEHYDROPANTOATE 2-REDUCTASE"/>
    <property type="match status" value="1"/>
</dbReference>
<dbReference type="EC" id="1.1.1.169" evidence="4 11"/>
<evidence type="ECO:0000256" key="2">
    <source>
        <dbReference type="ARBA" id="ARBA00004994"/>
    </source>
</evidence>
<dbReference type="InterPro" id="IPR036291">
    <property type="entry name" value="NAD(P)-bd_dom_sf"/>
</dbReference>
<dbReference type="Gene3D" id="3.40.50.720">
    <property type="entry name" value="NAD(P)-binding Rossmann-like Domain"/>
    <property type="match status" value="1"/>
</dbReference>
<dbReference type="OrthoDB" id="9796561at2"/>
<evidence type="ECO:0000256" key="10">
    <source>
        <dbReference type="ARBA" id="ARBA00048793"/>
    </source>
</evidence>
<dbReference type="UniPathway" id="UPA00028">
    <property type="reaction ID" value="UER00004"/>
</dbReference>
<dbReference type="PROSITE" id="PS51257">
    <property type="entry name" value="PROKAR_LIPOPROTEIN"/>
    <property type="match status" value="1"/>
</dbReference>
<dbReference type="NCBIfam" id="TIGR00745">
    <property type="entry name" value="apbA_panE"/>
    <property type="match status" value="1"/>
</dbReference>
<feature type="domain" description="Ketopantoate reductase N-terminal" evidence="12">
    <location>
        <begin position="3"/>
        <end position="146"/>
    </location>
</feature>
<dbReference type="Gene3D" id="1.10.1040.10">
    <property type="entry name" value="N-(1-d-carboxylethyl)-l-norvaline Dehydrogenase, domain 2"/>
    <property type="match status" value="1"/>
</dbReference>
<dbReference type="InterPro" id="IPR013752">
    <property type="entry name" value="KPA_reductase"/>
</dbReference>
<dbReference type="RefSeq" id="WP_134573266.1">
    <property type="nucleotide sequence ID" value="NZ_SOGT01000014.1"/>
</dbReference>
<evidence type="ECO:0000256" key="5">
    <source>
        <dbReference type="ARBA" id="ARBA00019465"/>
    </source>
</evidence>
<protein>
    <recommendedName>
        <fullName evidence="5 11">2-dehydropantoate 2-reductase</fullName>
        <ecNumber evidence="4 11">1.1.1.169</ecNumber>
    </recommendedName>
    <alternativeName>
        <fullName evidence="9 11">Ketopantoate reductase</fullName>
    </alternativeName>
</protein>
<comment type="catalytic activity">
    <reaction evidence="10 11">
        <text>(R)-pantoate + NADP(+) = 2-dehydropantoate + NADPH + H(+)</text>
        <dbReference type="Rhea" id="RHEA:16233"/>
        <dbReference type="ChEBI" id="CHEBI:11561"/>
        <dbReference type="ChEBI" id="CHEBI:15378"/>
        <dbReference type="ChEBI" id="CHEBI:15980"/>
        <dbReference type="ChEBI" id="CHEBI:57783"/>
        <dbReference type="ChEBI" id="CHEBI:58349"/>
        <dbReference type="EC" id="1.1.1.169"/>
    </reaction>
</comment>
<organism evidence="14 15">
    <name type="scientific">Cryobacterium lyxosi</name>
    <dbReference type="NCBI Taxonomy" id="1259228"/>
    <lineage>
        <taxon>Bacteria</taxon>
        <taxon>Bacillati</taxon>
        <taxon>Actinomycetota</taxon>
        <taxon>Actinomycetes</taxon>
        <taxon>Micrococcales</taxon>
        <taxon>Microbacteriaceae</taxon>
        <taxon>Cryobacterium</taxon>
    </lineage>
</organism>